<gene>
    <name evidence="1" type="ORF">EV182_000754</name>
</gene>
<sequence length="151" mass="17215">MGLDYRKYLSVTTTVREALLGLEVKVTVTVSKSGVFEDIVEKLGAYSFVEVVIIRDPKAEHAISVDCSEFCNPELRVGCYSDDYNDNVRRELMRRLGKLDSDLCTKAISTMQAILNFKGNLVTYGFKADPKDDQRKFEDHIRDVRPSWPQN</sequence>
<name>A0ACC1HP32_9FUNG</name>
<dbReference type="EMBL" id="JAMZIH010005200">
    <property type="protein sequence ID" value="KAJ1675699.1"/>
    <property type="molecule type" value="Genomic_DNA"/>
</dbReference>
<comment type="caution">
    <text evidence="1">The sequence shown here is derived from an EMBL/GenBank/DDBJ whole genome shotgun (WGS) entry which is preliminary data.</text>
</comment>
<evidence type="ECO:0000313" key="2">
    <source>
        <dbReference type="Proteomes" id="UP001145114"/>
    </source>
</evidence>
<accession>A0ACC1HP32</accession>
<evidence type="ECO:0000313" key="1">
    <source>
        <dbReference type="EMBL" id="KAJ1675699.1"/>
    </source>
</evidence>
<reference evidence="1" key="1">
    <citation type="submission" date="2022-06" db="EMBL/GenBank/DDBJ databases">
        <title>Phylogenomic reconstructions and comparative analyses of Kickxellomycotina fungi.</title>
        <authorList>
            <person name="Reynolds N.K."/>
            <person name="Stajich J.E."/>
            <person name="Barry K."/>
            <person name="Grigoriev I.V."/>
            <person name="Crous P."/>
            <person name="Smith M.E."/>
        </authorList>
    </citation>
    <scope>NUCLEOTIDE SEQUENCE</scope>
    <source>
        <strain evidence="1">RSA 2271</strain>
    </source>
</reference>
<proteinExistence type="predicted"/>
<keyword evidence="2" id="KW-1185">Reference proteome</keyword>
<organism evidence="1 2">
    <name type="scientific">Spiromyces aspiralis</name>
    <dbReference type="NCBI Taxonomy" id="68401"/>
    <lineage>
        <taxon>Eukaryota</taxon>
        <taxon>Fungi</taxon>
        <taxon>Fungi incertae sedis</taxon>
        <taxon>Zoopagomycota</taxon>
        <taxon>Kickxellomycotina</taxon>
        <taxon>Kickxellomycetes</taxon>
        <taxon>Kickxellales</taxon>
        <taxon>Kickxellaceae</taxon>
        <taxon>Spiromyces</taxon>
    </lineage>
</organism>
<protein>
    <submittedName>
        <fullName evidence="1">Uncharacterized protein</fullName>
    </submittedName>
</protein>
<dbReference type="Proteomes" id="UP001145114">
    <property type="component" value="Unassembled WGS sequence"/>
</dbReference>